<organism evidence="1 2">
    <name type="scientific">Streptomyces ambofaciens (strain ATCC 23877 / 3486 / DSM 40053 / JCM 4204 / NBRC 12836 / NRRL B-2516)</name>
    <dbReference type="NCBI Taxonomy" id="278992"/>
    <lineage>
        <taxon>Bacteria</taxon>
        <taxon>Bacillati</taxon>
        <taxon>Actinomycetota</taxon>
        <taxon>Actinomycetes</taxon>
        <taxon>Kitasatosporales</taxon>
        <taxon>Streptomycetaceae</taxon>
        <taxon>Streptomyces</taxon>
    </lineage>
</organism>
<accession>A0A0K2B158</accession>
<dbReference type="KEGG" id="samb:SAM23877_5841"/>
<dbReference type="RefSeq" id="WP_063796792.1">
    <property type="nucleotide sequence ID" value="NZ_CP012382.1"/>
</dbReference>
<gene>
    <name evidence="1" type="ORF">SAM23877_5841</name>
</gene>
<protein>
    <recommendedName>
        <fullName evidence="3">Lipoprotein</fullName>
    </recommendedName>
</protein>
<reference evidence="2" key="1">
    <citation type="journal article" date="2015" name="J. Biotechnol.">
        <title>Complete genome sequence of Streptomyces ambofaciens ATCC 23877, the spiramycin producer.</title>
        <authorList>
            <person name="Thibessard A."/>
            <person name="Haas D."/>
            <person name="Gerbaud C."/>
            <person name="Aigle B."/>
            <person name="Lautru S."/>
            <person name="Pernodet J.L."/>
            <person name="Leblond P."/>
        </authorList>
    </citation>
    <scope>NUCLEOTIDE SEQUENCE [LARGE SCALE GENOMIC DNA]</scope>
    <source>
        <strain evidence="2">ATCC 23877 / 3486 / DSM 40053 / JCM 4204 / NBRC 12836 / NRRL B-2516</strain>
    </source>
</reference>
<dbReference type="Proteomes" id="UP000061018">
    <property type="component" value="Chromosome"/>
</dbReference>
<evidence type="ECO:0000313" key="2">
    <source>
        <dbReference type="Proteomes" id="UP000061018"/>
    </source>
</evidence>
<proteinExistence type="predicted"/>
<dbReference type="PROSITE" id="PS51257">
    <property type="entry name" value="PROKAR_LIPOPROTEIN"/>
    <property type="match status" value="1"/>
</dbReference>
<dbReference type="STRING" id="1889.SAM40697_5337"/>
<dbReference type="EMBL" id="CP012382">
    <property type="protein sequence ID" value="AKZ58886.1"/>
    <property type="molecule type" value="Genomic_DNA"/>
</dbReference>
<sequence length="224" mass="23174">MNRRVARALPVVAVAALAAACSTPDQGPRVTPAPAAPSVSAPVPTASPLIPGSALGPAPDDLREVDWTRAVLPGDFCEIAGTVTLTDSEGRGESKTWGRVHVALLPDLTTYGDVTGDDRDEAAVAVGCDNGGGTAAGQLTFAAVVLTARDGRLYALGTLPTQHESYAEHPPLVSTTKLKPGRATMTELWYRPSDANCCPSGERVSTWTLEAADVLVLSDSKVTS</sequence>
<evidence type="ECO:0000313" key="1">
    <source>
        <dbReference type="EMBL" id="AKZ58886.1"/>
    </source>
</evidence>
<name>A0A0K2B158_STRA7</name>
<evidence type="ECO:0008006" key="3">
    <source>
        <dbReference type="Google" id="ProtNLM"/>
    </source>
</evidence>
<dbReference type="AlphaFoldDB" id="A0A0K2B158"/>